<keyword evidence="7" id="KW-0492">Microsome</keyword>
<evidence type="ECO:0000256" key="8">
    <source>
        <dbReference type="ARBA" id="ARBA00023002"/>
    </source>
</evidence>
<evidence type="ECO:0000256" key="5">
    <source>
        <dbReference type="ARBA" id="ARBA00022723"/>
    </source>
</evidence>
<dbReference type="GO" id="GO:0006082">
    <property type="term" value="P:organic acid metabolic process"/>
    <property type="evidence" value="ECO:0007669"/>
    <property type="project" value="TreeGrafter"/>
</dbReference>
<gene>
    <name evidence="13" type="ORF">U0070_013591</name>
</gene>
<dbReference type="InterPro" id="IPR001128">
    <property type="entry name" value="Cyt_P450"/>
</dbReference>
<dbReference type="SUPFAM" id="SSF48264">
    <property type="entry name" value="Cytochrome P450"/>
    <property type="match status" value="1"/>
</dbReference>
<evidence type="ECO:0000256" key="11">
    <source>
        <dbReference type="ARBA" id="ARBA00023136"/>
    </source>
</evidence>
<evidence type="ECO:0000256" key="7">
    <source>
        <dbReference type="ARBA" id="ARBA00022848"/>
    </source>
</evidence>
<dbReference type="PRINTS" id="PR00463">
    <property type="entry name" value="EP450I"/>
</dbReference>
<keyword evidence="5 12" id="KW-0479">Metal-binding</keyword>
<evidence type="ECO:0000313" key="13">
    <source>
        <dbReference type="EMBL" id="KAK7810937.1"/>
    </source>
</evidence>
<dbReference type="EMBL" id="JBBHLL010000185">
    <property type="protein sequence ID" value="KAK7810937.1"/>
    <property type="molecule type" value="Genomic_DNA"/>
</dbReference>
<evidence type="ECO:0000256" key="1">
    <source>
        <dbReference type="ARBA" id="ARBA00001971"/>
    </source>
</evidence>
<dbReference type="InterPro" id="IPR002401">
    <property type="entry name" value="Cyt_P450_E_grp-I"/>
</dbReference>
<keyword evidence="9 12" id="KW-0408">Iron</keyword>
<keyword evidence="14" id="KW-1185">Reference proteome</keyword>
<dbReference type="Gene3D" id="1.10.630.10">
    <property type="entry name" value="Cytochrome P450"/>
    <property type="match status" value="1"/>
</dbReference>
<reference evidence="13 14" key="1">
    <citation type="journal article" date="2023" name="bioRxiv">
        <title>Conserved and derived expression patterns and positive selection on dental genes reveal complex evolutionary context of ever-growing rodent molars.</title>
        <authorList>
            <person name="Calamari Z.T."/>
            <person name="Song A."/>
            <person name="Cohen E."/>
            <person name="Akter M."/>
            <person name="Roy R.D."/>
            <person name="Hallikas O."/>
            <person name="Christensen M.M."/>
            <person name="Li P."/>
            <person name="Marangoni P."/>
            <person name="Jernvall J."/>
            <person name="Klein O.D."/>
        </authorList>
    </citation>
    <scope>NUCLEOTIDE SEQUENCE [LARGE SCALE GENOMIC DNA]</scope>
    <source>
        <strain evidence="13">V071</strain>
    </source>
</reference>
<dbReference type="PANTHER" id="PTHR24300">
    <property type="entry name" value="CYTOCHROME P450 508A4-RELATED"/>
    <property type="match status" value="1"/>
</dbReference>
<evidence type="ECO:0000313" key="14">
    <source>
        <dbReference type="Proteomes" id="UP001488838"/>
    </source>
</evidence>
<dbReference type="GO" id="GO:0020037">
    <property type="term" value="F:heme binding"/>
    <property type="evidence" value="ECO:0007669"/>
    <property type="project" value="InterPro"/>
</dbReference>
<dbReference type="Proteomes" id="UP001488838">
    <property type="component" value="Unassembled WGS sequence"/>
</dbReference>
<keyword evidence="6" id="KW-0256">Endoplasmic reticulum</keyword>
<comment type="cofactor">
    <cofactor evidence="1 12">
        <name>heme</name>
        <dbReference type="ChEBI" id="CHEBI:30413"/>
    </cofactor>
</comment>
<dbReference type="InterPro" id="IPR036396">
    <property type="entry name" value="Cyt_P450_sf"/>
</dbReference>
<name>A0AAW0I9L7_MYOGA</name>
<protein>
    <submittedName>
        <fullName evidence="13">Uncharacterized protein</fullName>
    </submittedName>
</protein>
<keyword evidence="10" id="KW-0503">Monooxygenase</keyword>
<keyword evidence="8" id="KW-0560">Oxidoreductase</keyword>
<accession>A0AAW0I9L7</accession>
<sequence length="100" mass="11112">GTAVLPLLSSILLDHKEYPNPETFDPGHFLDYDGCFKKTDCFVPFSLGKMWSCIGESLAHMELLLFFTTILQKFSLKSPVEPRDLDSNPIATGLISLPPP</sequence>
<dbReference type="InterPro" id="IPR050182">
    <property type="entry name" value="Cytochrome_P450_fam2"/>
</dbReference>
<evidence type="ECO:0000256" key="12">
    <source>
        <dbReference type="PIRSR" id="PIRSR602401-1"/>
    </source>
</evidence>
<keyword evidence="11" id="KW-0472">Membrane</keyword>
<dbReference type="GO" id="GO:0016712">
    <property type="term" value="F:oxidoreductase activity, acting on paired donors, with incorporation or reduction of molecular oxygen, reduced flavin or flavoprotein as one donor, and incorporation of one atom of oxygen"/>
    <property type="evidence" value="ECO:0007669"/>
    <property type="project" value="TreeGrafter"/>
</dbReference>
<comment type="similarity">
    <text evidence="3">Belongs to the cytochrome P450 family.</text>
</comment>
<keyword evidence="4 12" id="KW-0349">Heme</keyword>
<dbReference type="GO" id="GO:0005506">
    <property type="term" value="F:iron ion binding"/>
    <property type="evidence" value="ECO:0007669"/>
    <property type="project" value="InterPro"/>
</dbReference>
<evidence type="ECO:0000256" key="6">
    <source>
        <dbReference type="ARBA" id="ARBA00022824"/>
    </source>
</evidence>
<feature type="non-terminal residue" evidence="13">
    <location>
        <position position="1"/>
    </location>
</feature>
<comment type="subcellular location">
    <subcellularLocation>
        <location evidence="2">Microsome membrane</location>
    </subcellularLocation>
</comment>
<comment type="caution">
    <text evidence="13">The sequence shown here is derived from an EMBL/GenBank/DDBJ whole genome shotgun (WGS) entry which is preliminary data.</text>
</comment>
<dbReference type="GO" id="GO:0006805">
    <property type="term" value="P:xenobiotic metabolic process"/>
    <property type="evidence" value="ECO:0007669"/>
    <property type="project" value="TreeGrafter"/>
</dbReference>
<proteinExistence type="inferred from homology"/>
<dbReference type="GO" id="GO:0005737">
    <property type="term" value="C:cytoplasm"/>
    <property type="evidence" value="ECO:0007669"/>
    <property type="project" value="TreeGrafter"/>
</dbReference>
<evidence type="ECO:0000256" key="2">
    <source>
        <dbReference type="ARBA" id="ARBA00004524"/>
    </source>
</evidence>
<evidence type="ECO:0000256" key="9">
    <source>
        <dbReference type="ARBA" id="ARBA00023004"/>
    </source>
</evidence>
<dbReference type="PANTHER" id="PTHR24300:SF346">
    <property type="entry name" value="CYTOCHROME P450 2C44"/>
    <property type="match status" value="1"/>
</dbReference>
<evidence type="ECO:0000256" key="10">
    <source>
        <dbReference type="ARBA" id="ARBA00023033"/>
    </source>
</evidence>
<dbReference type="AlphaFoldDB" id="A0AAW0I9L7"/>
<organism evidence="13 14">
    <name type="scientific">Myodes glareolus</name>
    <name type="common">Bank vole</name>
    <name type="synonym">Clethrionomys glareolus</name>
    <dbReference type="NCBI Taxonomy" id="447135"/>
    <lineage>
        <taxon>Eukaryota</taxon>
        <taxon>Metazoa</taxon>
        <taxon>Chordata</taxon>
        <taxon>Craniata</taxon>
        <taxon>Vertebrata</taxon>
        <taxon>Euteleostomi</taxon>
        <taxon>Mammalia</taxon>
        <taxon>Eutheria</taxon>
        <taxon>Euarchontoglires</taxon>
        <taxon>Glires</taxon>
        <taxon>Rodentia</taxon>
        <taxon>Myomorpha</taxon>
        <taxon>Muroidea</taxon>
        <taxon>Cricetidae</taxon>
        <taxon>Arvicolinae</taxon>
        <taxon>Myodes</taxon>
    </lineage>
</organism>
<evidence type="ECO:0000256" key="4">
    <source>
        <dbReference type="ARBA" id="ARBA00022617"/>
    </source>
</evidence>
<feature type="binding site" description="axial binding residue" evidence="12">
    <location>
        <position position="53"/>
    </location>
    <ligand>
        <name>heme</name>
        <dbReference type="ChEBI" id="CHEBI:30413"/>
    </ligand>
    <ligandPart>
        <name>Fe</name>
        <dbReference type="ChEBI" id="CHEBI:18248"/>
    </ligandPart>
</feature>
<dbReference type="Pfam" id="PF00067">
    <property type="entry name" value="p450"/>
    <property type="match status" value="1"/>
</dbReference>
<evidence type="ECO:0000256" key="3">
    <source>
        <dbReference type="ARBA" id="ARBA00010617"/>
    </source>
</evidence>